<dbReference type="GO" id="GO:0071555">
    <property type="term" value="P:cell wall organization"/>
    <property type="evidence" value="ECO:0007669"/>
    <property type="project" value="UniProtKB-KW"/>
</dbReference>
<dbReference type="AlphaFoldDB" id="A0A1I3VNZ0"/>
<evidence type="ECO:0000256" key="4">
    <source>
        <dbReference type="ARBA" id="ARBA00007553"/>
    </source>
</evidence>
<keyword evidence="10" id="KW-0961">Cell wall biogenesis/degradation</keyword>
<dbReference type="STRING" id="45496.SAMN04488079_10397"/>
<dbReference type="GO" id="GO:0046872">
    <property type="term" value="F:metal ion binding"/>
    <property type="evidence" value="ECO:0007669"/>
    <property type="project" value="UniProtKB-KW"/>
</dbReference>
<dbReference type="GO" id="GO:0008745">
    <property type="term" value="F:N-acetylmuramoyl-L-alanine amidase activity"/>
    <property type="evidence" value="ECO:0007669"/>
    <property type="project" value="UniProtKB-EC"/>
</dbReference>
<dbReference type="SUPFAM" id="SSF55846">
    <property type="entry name" value="N-acetylmuramoyl-L-alanine amidase-like"/>
    <property type="match status" value="1"/>
</dbReference>
<dbReference type="SMART" id="SM00644">
    <property type="entry name" value="Ami_2"/>
    <property type="match status" value="1"/>
</dbReference>
<dbReference type="Pfam" id="PF01510">
    <property type="entry name" value="Amidase_2"/>
    <property type="match status" value="1"/>
</dbReference>
<evidence type="ECO:0000256" key="7">
    <source>
        <dbReference type="ARBA" id="ARBA00022723"/>
    </source>
</evidence>
<evidence type="ECO:0000259" key="13">
    <source>
        <dbReference type="SMART" id="SM00644"/>
    </source>
</evidence>
<dbReference type="Gene3D" id="3.40.80.10">
    <property type="entry name" value="Peptidoglycan recognition protein-like"/>
    <property type="match status" value="1"/>
</dbReference>
<organism evidence="14 15">
    <name type="scientific">Methylophaga sulfidovorans</name>
    <dbReference type="NCBI Taxonomy" id="45496"/>
    <lineage>
        <taxon>Bacteria</taxon>
        <taxon>Pseudomonadati</taxon>
        <taxon>Pseudomonadota</taxon>
        <taxon>Gammaproteobacteria</taxon>
        <taxon>Thiotrichales</taxon>
        <taxon>Piscirickettsiaceae</taxon>
        <taxon>Methylophaga</taxon>
    </lineage>
</organism>
<dbReference type="InterPro" id="IPR002502">
    <property type="entry name" value="Amidase_domain"/>
</dbReference>
<dbReference type="GO" id="GO:0009254">
    <property type="term" value="P:peptidoglycan turnover"/>
    <property type="evidence" value="ECO:0007669"/>
    <property type="project" value="TreeGrafter"/>
</dbReference>
<dbReference type="InterPro" id="IPR036505">
    <property type="entry name" value="Amidase/PGRP_sf"/>
</dbReference>
<protein>
    <recommendedName>
        <fullName evidence="11">1,6-anhydro-N-acetylmuramyl-L-alanine amidase AmpD</fullName>
        <ecNumber evidence="5">3.5.1.28</ecNumber>
    </recommendedName>
    <alternativeName>
        <fullName evidence="12">N-acetylmuramoyl-L-alanine amidase</fullName>
    </alternativeName>
</protein>
<gene>
    <name evidence="14" type="ORF">SAMN04488079_10397</name>
</gene>
<dbReference type="Proteomes" id="UP000198924">
    <property type="component" value="Unassembled WGS sequence"/>
</dbReference>
<keyword evidence="15" id="KW-1185">Reference proteome</keyword>
<evidence type="ECO:0000256" key="12">
    <source>
        <dbReference type="ARBA" id="ARBA00042615"/>
    </source>
</evidence>
<proteinExistence type="inferred from homology"/>
<dbReference type="PANTHER" id="PTHR30417">
    <property type="entry name" value="N-ACETYLMURAMOYL-L-ALANINE AMIDASE AMID"/>
    <property type="match status" value="1"/>
</dbReference>
<evidence type="ECO:0000256" key="5">
    <source>
        <dbReference type="ARBA" id="ARBA00011901"/>
    </source>
</evidence>
<evidence type="ECO:0000256" key="2">
    <source>
        <dbReference type="ARBA" id="ARBA00001947"/>
    </source>
</evidence>
<keyword evidence="8" id="KW-0378">Hydrolase</keyword>
<dbReference type="EC" id="3.5.1.28" evidence="5"/>
<evidence type="ECO:0000256" key="3">
    <source>
        <dbReference type="ARBA" id="ARBA00004496"/>
    </source>
</evidence>
<name>A0A1I3VNZ0_9GAMM</name>
<evidence type="ECO:0000256" key="1">
    <source>
        <dbReference type="ARBA" id="ARBA00001561"/>
    </source>
</evidence>
<dbReference type="GO" id="GO:0009253">
    <property type="term" value="P:peptidoglycan catabolic process"/>
    <property type="evidence" value="ECO:0007669"/>
    <property type="project" value="InterPro"/>
</dbReference>
<evidence type="ECO:0000256" key="9">
    <source>
        <dbReference type="ARBA" id="ARBA00022833"/>
    </source>
</evidence>
<dbReference type="NCBIfam" id="NF008758">
    <property type="entry name" value="PRK11789.1"/>
    <property type="match status" value="1"/>
</dbReference>
<comment type="catalytic activity">
    <reaction evidence="1">
        <text>Hydrolyzes the link between N-acetylmuramoyl residues and L-amino acid residues in certain cell-wall glycopeptides.</text>
        <dbReference type="EC" id="3.5.1.28"/>
    </reaction>
</comment>
<evidence type="ECO:0000313" key="14">
    <source>
        <dbReference type="EMBL" id="SFJ96006.1"/>
    </source>
</evidence>
<sequence>MKINKQSGLIENAVITLSPNYDERPDKDDLSGIVIHNISLPPGEFGDKFIDDLFLNQLDCSAHPYFEQLDGLRVSSHLLIRRNGEVIQFVPFHQRAWHAGVSQWQGRERCNDFTVGIELEGCDDKPFEEVQYQALTKVINILCETYPELTHDKITGHEHIAPGRKTDPGPYFDWQKLRSMLKT</sequence>
<dbReference type="EMBL" id="FOSH01000003">
    <property type="protein sequence ID" value="SFJ96006.1"/>
    <property type="molecule type" value="Genomic_DNA"/>
</dbReference>
<evidence type="ECO:0000256" key="10">
    <source>
        <dbReference type="ARBA" id="ARBA00023316"/>
    </source>
</evidence>
<keyword evidence="9" id="KW-0862">Zinc</keyword>
<dbReference type="CDD" id="cd06583">
    <property type="entry name" value="PGRP"/>
    <property type="match status" value="1"/>
</dbReference>
<dbReference type="RefSeq" id="WP_091711731.1">
    <property type="nucleotide sequence ID" value="NZ_FOSH01000003.1"/>
</dbReference>
<feature type="domain" description="N-acetylmuramoyl-L-alanine amidase" evidence="13">
    <location>
        <begin position="18"/>
        <end position="169"/>
    </location>
</feature>
<evidence type="ECO:0000256" key="8">
    <source>
        <dbReference type="ARBA" id="ARBA00022801"/>
    </source>
</evidence>
<evidence type="ECO:0000313" key="15">
    <source>
        <dbReference type="Proteomes" id="UP000198924"/>
    </source>
</evidence>
<dbReference type="OrthoDB" id="9794842at2"/>
<evidence type="ECO:0000256" key="6">
    <source>
        <dbReference type="ARBA" id="ARBA00022490"/>
    </source>
</evidence>
<comment type="cofactor">
    <cofactor evidence="2">
        <name>Zn(2+)</name>
        <dbReference type="ChEBI" id="CHEBI:29105"/>
    </cofactor>
</comment>
<keyword evidence="6" id="KW-0963">Cytoplasm</keyword>
<dbReference type="GO" id="GO:0005737">
    <property type="term" value="C:cytoplasm"/>
    <property type="evidence" value="ECO:0007669"/>
    <property type="project" value="UniProtKB-SubCell"/>
</dbReference>
<comment type="similarity">
    <text evidence="4">Belongs to the N-acetylmuramoyl-L-alanine amidase 2 family.</text>
</comment>
<dbReference type="PANTHER" id="PTHR30417:SF4">
    <property type="entry name" value="1,6-ANHYDRO-N-ACETYLMURAMYL-L-ALANINE AMIDASE AMPD"/>
    <property type="match status" value="1"/>
</dbReference>
<evidence type="ECO:0000256" key="11">
    <source>
        <dbReference type="ARBA" id="ARBA00039257"/>
    </source>
</evidence>
<reference evidence="15" key="1">
    <citation type="submission" date="2016-10" db="EMBL/GenBank/DDBJ databases">
        <authorList>
            <person name="Varghese N."/>
            <person name="Submissions S."/>
        </authorList>
    </citation>
    <scope>NUCLEOTIDE SEQUENCE [LARGE SCALE GENOMIC DNA]</scope>
    <source>
        <strain evidence="15">DSM 11578</strain>
    </source>
</reference>
<comment type="subcellular location">
    <subcellularLocation>
        <location evidence="3">Cytoplasm</location>
    </subcellularLocation>
</comment>
<accession>A0A1I3VNZ0</accession>
<dbReference type="InterPro" id="IPR051206">
    <property type="entry name" value="NAMLAA_amidase_2"/>
</dbReference>
<keyword evidence="7" id="KW-0479">Metal-binding</keyword>